<protein>
    <submittedName>
        <fullName evidence="2">Uncharacterized protein</fullName>
    </submittedName>
</protein>
<dbReference type="Proteomes" id="UP001050975">
    <property type="component" value="Unassembled WGS sequence"/>
</dbReference>
<feature type="transmembrane region" description="Helical" evidence="1">
    <location>
        <begin position="29"/>
        <end position="52"/>
    </location>
</feature>
<feature type="transmembrane region" description="Helical" evidence="1">
    <location>
        <begin position="67"/>
        <end position="84"/>
    </location>
</feature>
<keyword evidence="3" id="KW-1185">Reference proteome</keyword>
<gene>
    <name evidence="2" type="ORF">MiSe_56070</name>
</gene>
<proteinExistence type="predicted"/>
<evidence type="ECO:0000256" key="1">
    <source>
        <dbReference type="SAM" id="Phobius"/>
    </source>
</evidence>
<keyword evidence="1" id="KW-0472">Membrane</keyword>
<accession>A0AAV3XKW9</accession>
<dbReference type="EMBL" id="BLAY01000100">
    <property type="protein sequence ID" value="GET40795.1"/>
    <property type="molecule type" value="Genomic_DNA"/>
</dbReference>
<comment type="caution">
    <text evidence="2">The sequence shown here is derived from an EMBL/GenBank/DDBJ whole genome shotgun (WGS) entry which is preliminary data.</text>
</comment>
<sequence length="86" mass="9606">MMENKIILPMERVTAEIERSKSTLNNIEGAIMSASESAVVLLLLLLLFPFSIRQMGSALDQEDIEGFYIWTCVASFLAGLPFMTTF</sequence>
<evidence type="ECO:0000313" key="2">
    <source>
        <dbReference type="EMBL" id="GET40795.1"/>
    </source>
</evidence>
<dbReference type="AlphaFoldDB" id="A0AAV3XKW9"/>
<name>A0AAV3XKW9_9CYAN</name>
<organism evidence="2 3">
    <name type="scientific">Microseira wollei NIES-4236</name>
    <dbReference type="NCBI Taxonomy" id="2530354"/>
    <lineage>
        <taxon>Bacteria</taxon>
        <taxon>Bacillati</taxon>
        <taxon>Cyanobacteriota</taxon>
        <taxon>Cyanophyceae</taxon>
        <taxon>Oscillatoriophycideae</taxon>
        <taxon>Aerosakkonematales</taxon>
        <taxon>Aerosakkonemataceae</taxon>
        <taxon>Microseira</taxon>
    </lineage>
</organism>
<keyword evidence="1" id="KW-1133">Transmembrane helix</keyword>
<reference evidence="2" key="1">
    <citation type="submission" date="2019-10" db="EMBL/GenBank/DDBJ databases">
        <title>Draft genome sequece of Microseira wollei NIES-4236.</title>
        <authorList>
            <person name="Yamaguchi H."/>
            <person name="Suzuki S."/>
            <person name="Kawachi M."/>
        </authorList>
    </citation>
    <scope>NUCLEOTIDE SEQUENCE</scope>
    <source>
        <strain evidence="2">NIES-4236</strain>
    </source>
</reference>
<dbReference type="RefSeq" id="WP_226586910.1">
    <property type="nucleotide sequence ID" value="NZ_BLAY01000100.1"/>
</dbReference>
<keyword evidence="1" id="KW-0812">Transmembrane</keyword>
<evidence type="ECO:0000313" key="3">
    <source>
        <dbReference type="Proteomes" id="UP001050975"/>
    </source>
</evidence>